<accession>A0A2H0RF79</accession>
<dbReference type="EMBL" id="PCYI01000004">
    <property type="protein sequence ID" value="PIR45202.1"/>
    <property type="molecule type" value="Genomic_DNA"/>
</dbReference>
<dbReference type="Gene3D" id="3.30.70.1290">
    <property type="entry name" value="Transposase IS200-like"/>
    <property type="match status" value="1"/>
</dbReference>
<dbReference type="GO" id="GO:0004803">
    <property type="term" value="F:transposase activity"/>
    <property type="evidence" value="ECO:0007669"/>
    <property type="project" value="InterPro"/>
</dbReference>
<dbReference type="InterPro" id="IPR036515">
    <property type="entry name" value="Transposase_17_sf"/>
</dbReference>
<evidence type="ECO:0000313" key="3">
    <source>
        <dbReference type="Proteomes" id="UP000228767"/>
    </source>
</evidence>
<feature type="domain" description="Transposase IS200-like" evidence="1">
    <location>
        <begin position="8"/>
        <end position="163"/>
    </location>
</feature>
<reference evidence="2 3" key="1">
    <citation type="submission" date="2017-09" db="EMBL/GenBank/DDBJ databases">
        <title>Depth-based differentiation of microbial function through sediment-hosted aquifers and enrichment of novel symbionts in the deep terrestrial subsurface.</title>
        <authorList>
            <person name="Probst A.J."/>
            <person name="Ladd B."/>
            <person name="Jarett J.K."/>
            <person name="Geller-Mcgrath D.E."/>
            <person name="Sieber C.M."/>
            <person name="Emerson J.B."/>
            <person name="Anantharaman K."/>
            <person name="Thomas B.C."/>
            <person name="Malmstrom R."/>
            <person name="Stieglmeier M."/>
            <person name="Klingl A."/>
            <person name="Woyke T."/>
            <person name="Ryan C.M."/>
            <person name="Banfield J.F."/>
        </authorList>
    </citation>
    <scope>NUCLEOTIDE SEQUENCE [LARGE SCALE GENOMIC DNA]</scope>
    <source>
        <strain evidence="2">CG10_big_fil_rev_8_21_14_0_10_51_16</strain>
    </source>
</reference>
<organism evidence="2 3">
    <name type="scientific">Candidatus Vogelbacteria bacterium CG10_big_fil_rev_8_21_14_0_10_51_16</name>
    <dbReference type="NCBI Taxonomy" id="1975045"/>
    <lineage>
        <taxon>Bacteria</taxon>
        <taxon>Candidatus Vogeliibacteriota</taxon>
    </lineage>
</organism>
<sequence length="229" mass="27232">MIRPIPFVAGEYYHVYHRGNLKQEIFFDDNDYWRFMCMLFLLQPLEYLHNPHLISKELRDVVTGVQKNTAVSRELASIFTAHQDQVRVKVINATLMPNHFHTTLQARDDKAISLYMQRLLNSHTKYINTKYERMGHLFQGPFGATHINKNDQLLYTSCYVHRNQRELPSWKGREEDYQWSTYIDYCRPSRWGRLLQNEAIMSQFANGDEYRAFVEGSVAKLTDEEWDNL</sequence>
<dbReference type="PANTHER" id="PTHR34322">
    <property type="entry name" value="TRANSPOSASE, Y1_TNP DOMAIN-CONTAINING"/>
    <property type="match status" value="1"/>
</dbReference>
<dbReference type="AlphaFoldDB" id="A0A2H0RF79"/>
<gene>
    <name evidence="2" type="ORF">COV10_00815</name>
</gene>
<name>A0A2H0RF79_9BACT</name>
<dbReference type="GO" id="GO:0003677">
    <property type="term" value="F:DNA binding"/>
    <property type="evidence" value="ECO:0007669"/>
    <property type="project" value="InterPro"/>
</dbReference>
<evidence type="ECO:0000313" key="2">
    <source>
        <dbReference type="EMBL" id="PIR45202.1"/>
    </source>
</evidence>
<proteinExistence type="predicted"/>
<dbReference type="GO" id="GO:0006313">
    <property type="term" value="P:DNA transposition"/>
    <property type="evidence" value="ECO:0007669"/>
    <property type="project" value="InterPro"/>
</dbReference>
<dbReference type="Pfam" id="PF01797">
    <property type="entry name" value="Y1_Tnp"/>
    <property type="match status" value="1"/>
</dbReference>
<dbReference type="SMART" id="SM01321">
    <property type="entry name" value="Y1_Tnp"/>
    <property type="match status" value="1"/>
</dbReference>
<evidence type="ECO:0000259" key="1">
    <source>
        <dbReference type="SMART" id="SM01321"/>
    </source>
</evidence>
<dbReference type="SUPFAM" id="SSF143422">
    <property type="entry name" value="Transposase IS200-like"/>
    <property type="match status" value="1"/>
</dbReference>
<protein>
    <recommendedName>
        <fullName evidence="1">Transposase IS200-like domain-containing protein</fullName>
    </recommendedName>
</protein>
<dbReference type="PANTHER" id="PTHR34322:SF2">
    <property type="entry name" value="TRANSPOSASE IS200-LIKE DOMAIN-CONTAINING PROTEIN"/>
    <property type="match status" value="1"/>
</dbReference>
<dbReference type="Proteomes" id="UP000228767">
    <property type="component" value="Unassembled WGS sequence"/>
</dbReference>
<dbReference type="InterPro" id="IPR002686">
    <property type="entry name" value="Transposase_17"/>
</dbReference>
<comment type="caution">
    <text evidence="2">The sequence shown here is derived from an EMBL/GenBank/DDBJ whole genome shotgun (WGS) entry which is preliminary data.</text>
</comment>